<feature type="domain" description="Mce/MlaD" evidence="2">
    <location>
        <begin position="38"/>
        <end position="111"/>
    </location>
</feature>
<dbReference type="PANTHER" id="PTHR33371">
    <property type="entry name" value="INTERMEMBRANE PHOSPHOLIPID TRANSPORT SYSTEM BINDING PROTEIN MLAD-RELATED"/>
    <property type="match status" value="1"/>
</dbReference>
<dbReference type="AlphaFoldDB" id="A0AA90NJ57"/>
<evidence type="ECO:0000313" key="3">
    <source>
        <dbReference type="EMBL" id="MDP0399675.1"/>
    </source>
</evidence>
<dbReference type="InterPro" id="IPR052336">
    <property type="entry name" value="MlaD_Phospholipid_Transporter"/>
</dbReference>
<keyword evidence="1" id="KW-0812">Transmembrane</keyword>
<dbReference type="RefSeq" id="WP_305112253.1">
    <property type="nucleotide sequence ID" value="NZ_BAAAII010000008.1"/>
</dbReference>
<reference evidence="3" key="1">
    <citation type="submission" date="2023-08" db="EMBL/GenBank/DDBJ databases">
        <title>The draft genome of Tsukamurella strandjordii strain 050030.</title>
        <authorList>
            <person name="Zhao F."/>
            <person name="Feng Y."/>
            <person name="Zong Z."/>
        </authorList>
    </citation>
    <scope>NUCLEOTIDE SEQUENCE</scope>
    <source>
        <strain evidence="3">050030</strain>
    </source>
</reference>
<evidence type="ECO:0000313" key="4">
    <source>
        <dbReference type="Proteomes" id="UP001178281"/>
    </source>
</evidence>
<dbReference type="InterPro" id="IPR003399">
    <property type="entry name" value="Mce/MlaD"/>
</dbReference>
<comment type="caution">
    <text evidence="3">The sequence shown here is derived from an EMBL/GenBank/DDBJ whole genome shotgun (WGS) entry which is preliminary data.</text>
</comment>
<name>A0AA90NJ57_9ACTN</name>
<dbReference type="EMBL" id="JAUTIX010000007">
    <property type="protein sequence ID" value="MDP0399675.1"/>
    <property type="molecule type" value="Genomic_DNA"/>
</dbReference>
<organism evidence="3 4">
    <name type="scientific">Tsukamurella strandjordii</name>
    <dbReference type="NCBI Taxonomy" id="147577"/>
    <lineage>
        <taxon>Bacteria</taxon>
        <taxon>Bacillati</taxon>
        <taxon>Actinomycetota</taxon>
        <taxon>Actinomycetes</taxon>
        <taxon>Mycobacteriales</taxon>
        <taxon>Tsukamurellaceae</taxon>
        <taxon>Tsukamurella</taxon>
    </lineage>
</organism>
<protein>
    <submittedName>
        <fullName evidence="3">MlaD family protein</fullName>
    </submittedName>
</protein>
<gene>
    <name evidence="3" type="ORF">Q7X28_17265</name>
</gene>
<sequence>MFRSALGSKWLISGIAVFVVVALGLGGAWYLRGGTERTVTYCAQMPDAVGLFEGNPVTRRGVTVGKITSVAPNGAKARVEMSVDANQRIPANAGAVTVAKSLIASRQLALIGDDNGGPTLQPGKCIADTKTPLSLTKSLEGVYQLTSQITTGGGPEQTLQAQQALGALAKETNGTGPKINGILTQLATVLDNPGPGMDDLARAFDALAPLTYGMTSNWGDIKSLFSNLPAYLVNVMTPLGSTVGALATTLMPLGKMLTNLVGQYGHMIFPVLDMAVPVTRLVAAGFRNYGDLLGIVPPLISAFNVNYDQANARLKIGYQPLPDTAFPAANPELTCTNVNRIVPGQCQVLPGGKIRVDIMSVILRGTGAAS</sequence>
<keyword evidence="1" id="KW-0472">Membrane</keyword>
<feature type="transmembrane region" description="Helical" evidence="1">
    <location>
        <begin position="12"/>
        <end position="31"/>
    </location>
</feature>
<evidence type="ECO:0000259" key="2">
    <source>
        <dbReference type="Pfam" id="PF02470"/>
    </source>
</evidence>
<keyword evidence="1" id="KW-1133">Transmembrane helix</keyword>
<keyword evidence="4" id="KW-1185">Reference proteome</keyword>
<proteinExistence type="predicted"/>
<accession>A0AA90NJ57</accession>
<dbReference type="PANTHER" id="PTHR33371:SF4">
    <property type="entry name" value="INTERMEMBRANE PHOSPHOLIPID TRANSPORT SYSTEM BINDING PROTEIN MLAD"/>
    <property type="match status" value="1"/>
</dbReference>
<dbReference type="Pfam" id="PF02470">
    <property type="entry name" value="MlaD"/>
    <property type="match status" value="1"/>
</dbReference>
<evidence type="ECO:0000256" key="1">
    <source>
        <dbReference type="SAM" id="Phobius"/>
    </source>
</evidence>
<dbReference type="Proteomes" id="UP001178281">
    <property type="component" value="Unassembled WGS sequence"/>
</dbReference>